<feature type="transmembrane region" description="Helical" evidence="7">
    <location>
        <begin position="21"/>
        <end position="46"/>
    </location>
</feature>
<proteinExistence type="inferred from homology"/>
<accession>A0A2T9IYT0</accession>
<organism evidence="8 9">
    <name type="scientific">Caulobacter radicis</name>
    <dbReference type="NCBI Taxonomy" id="2172650"/>
    <lineage>
        <taxon>Bacteria</taxon>
        <taxon>Pseudomonadati</taxon>
        <taxon>Pseudomonadota</taxon>
        <taxon>Alphaproteobacteria</taxon>
        <taxon>Caulobacterales</taxon>
        <taxon>Caulobacteraceae</taxon>
        <taxon>Caulobacter</taxon>
    </lineage>
</organism>
<evidence type="ECO:0000256" key="2">
    <source>
        <dbReference type="ARBA" id="ARBA00006679"/>
    </source>
</evidence>
<comment type="similarity">
    <text evidence="2">Belongs to the DoxX family.</text>
</comment>
<keyword evidence="4 7" id="KW-0812">Transmembrane</keyword>
<keyword evidence="6 7" id="KW-0472">Membrane</keyword>
<dbReference type="EMBL" id="QDKP01000063">
    <property type="protein sequence ID" value="PVM72358.1"/>
    <property type="molecule type" value="Genomic_DNA"/>
</dbReference>
<comment type="subcellular location">
    <subcellularLocation>
        <location evidence="1">Cell membrane</location>
        <topology evidence="1">Multi-pass membrane protein</topology>
    </subcellularLocation>
</comment>
<reference evidence="8 9" key="1">
    <citation type="submission" date="2018-04" db="EMBL/GenBank/DDBJ databases">
        <title>The genome sequence of Caulobacter sp. 736.</title>
        <authorList>
            <person name="Gao J."/>
            <person name="Sun J."/>
        </authorList>
    </citation>
    <scope>NUCLEOTIDE SEQUENCE [LARGE SCALE GENOMIC DNA]</scope>
    <source>
        <strain evidence="8 9">736</strain>
    </source>
</reference>
<evidence type="ECO:0000256" key="3">
    <source>
        <dbReference type="ARBA" id="ARBA00022475"/>
    </source>
</evidence>
<protein>
    <submittedName>
        <fullName evidence="8">LysR family transcriptional regulator</fullName>
    </submittedName>
</protein>
<evidence type="ECO:0000313" key="8">
    <source>
        <dbReference type="EMBL" id="PVM72358.1"/>
    </source>
</evidence>
<evidence type="ECO:0000256" key="6">
    <source>
        <dbReference type="ARBA" id="ARBA00023136"/>
    </source>
</evidence>
<dbReference type="RefSeq" id="WP_116569763.1">
    <property type="nucleotide sequence ID" value="NZ_QDKP01000063.1"/>
</dbReference>
<dbReference type="Proteomes" id="UP000244913">
    <property type="component" value="Unassembled WGS sequence"/>
</dbReference>
<feature type="transmembrane region" description="Helical" evidence="7">
    <location>
        <begin position="122"/>
        <end position="142"/>
    </location>
</feature>
<dbReference type="AlphaFoldDB" id="A0A2T9IYT0"/>
<comment type="caution">
    <text evidence="8">The sequence shown here is derived from an EMBL/GenBank/DDBJ whole genome shotgun (WGS) entry which is preliminary data.</text>
</comment>
<evidence type="ECO:0000256" key="4">
    <source>
        <dbReference type="ARBA" id="ARBA00022692"/>
    </source>
</evidence>
<dbReference type="PANTHER" id="PTHR33452">
    <property type="entry name" value="OXIDOREDUCTASE CATD-RELATED"/>
    <property type="match status" value="1"/>
</dbReference>
<evidence type="ECO:0000313" key="9">
    <source>
        <dbReference type="Proteomes" id="UP000244913"/>
    </source>
</evidence>
<keyword evidence="3" id="KW-1003">Cell membrane</keyword>
<keyword evidence="9" id="KW-1185">Reference proteome</keyword>
<feature type="transmembrane region" description="Helical" evidence="7">
    <location>
        <begin position="66"/>
        <end position="84"/>
    </location>
</feature>
<evidence type="ECO:0000256" key="7">
    <source>
        <dbReference type="SAM" id="Phobius"/>
    </source>
</evidence>
<evidence type="ECO:0000256" key="1">
    <source>
        <dbReference type="ARBA" id="ARBA00004651"/>
    </source>
</evidence>
<dbReference type="InterPro" id="IPR051907">
    <property type="entry name" value="DoxX-like_oxidoreductase"/>
</dbReference>
<keyword evidence="5 7" id="KW-1133">Transmembrane helix</keyword>
<dbReference type="PANTHER" id="PTHR33452:SF1">
    <property type="entry name" value="INNER MEMBRANE PROTEIN YPHA-RELATED"/>
    <property type="match status" value="1"/>
</dbReference>
<evidence type="ECO:0000256" key="5">
    <source>
        <dbReference type="ARBA" id="ARBA00022989"/>
    </source>
</evidence>
<name>A0A2T9IYT0_9CAUL</name>
<gene>
    <name evidence="8" type="ORF">DDF65_22555</name>
</gene>
<sequence>MTDTALSRSTASYSDKLAASFPIAAAPALGRLLLAGLFLISGVGKIAAPAMTIGYIQSVGLPFPEVAYAGAIFAEIVGGLALVLGFQTRLVALALAGFSIATAVTFHNALGDQNQFIHFLKNVSIAGGLLQVVAFGGGRFSLDALRAR</sequence>
<feature type="transmembrane region" description="Helical" evidence="7">
    <location>
        <begin position="91"/>
        <end position="110"/>
    </location>
</feature>
<dbReference type="GO" id="GO:0005886">
    <property type="term" value="C:plasma membrane"/>
    <property type="evidence" value="ECO:0007669"/>
    <property type="project" value="UniProtKB-SubCell"/>
</dbReference>
<dbReference type="Pfam" id="PF07681">
    <property type="entry name" value="DoxX"/>
    <property type="match status" value="1"/>
</dbReference>
<dbReference type="InterPro" id="IPR032808">
    <property type="entry name" value="DoxX"/>
</dbReference>